<dbReference type="Gene3D" id="1.10.510.10">
    <property type="entry name" value="Transferase(Phosphotransferase) domain 1"/>
    <property type="match status" value="1"/>
</dbReference>
<evidence type="ECO:0000313" key="3">
    <source>
        <dbReference type="Proteomes" id="UP000632195"/>
    </source>
</evidence>
<dbReference type="GO" id="GO:0005524">
    <property type="term" value="F:ATP binding"/>
    <property type="evidence" value="ECO:0007669"/>
    <property type="project" value="InterPro"/>
</dbReference>
<accession>A0AA37F9L6</accession>
<dbReference type="SMART" id="SM00220">
    <property type="entry name" value="S_TKc"/>
    <property type="match status" value="1"/>
</dbReference>
<proteinExistence type="predicted"/>
<feature type="domain" description="Protein kinase" evidence="1">
    <location>
        <begin position="166"/>
        <end position="431"/>
    </location>
</feature>
<comment type="caution">
    <text evidence="2">The sequence shown here is derived from an EMBL/GenBank/DDBJ whole genome shotgun (WGS) entry which is preliminary data.</text>
</comment>
<dbReference type="Proteomes" id="UP000632195">
    <property type="component" value="Unassembled WGS sequence"/>
</dbReference>
<dbReference type="SUPFAM" id="SSF56112">
    <property type="entry name" value="Protein kinase-like (PK-like)"/>
    <property type="match status" value="1"/>
</dbReference>
<gene>
    <name evidence="2" type="ORF">GCM10007108_12140</name>
</gene>
<dbReference type="PROSITE" id="PS50011">
    <property type="entry name" value="PROTEIN_KINASE_DOM"/>
    <property type="match status" value="1"/>
</dbReference>
<protein>
    <recommendedName>
        <fullName evidence="1">Protein kinase domain-containing protein</fullName>
    </recommendedName>
</protein>
<dbReference type="AlphaFoldDB" id="A0AA37F9L6"/>
<reference evidence="2" key="2">
    <citation type="submission" date="2022-09" db="EMBL/GenBank/DDBJ databases">
        <authorList>
            <person name="Sun Q."/>
            <person name="Ohkuma M."/>
        </authorList>
    </citation>
    <scope>NUCLEOTIDE SEQUENCE</scope>
    <source>
        <strain evidence="2">JCM 13583</strain>
    </source>
</reference>
<dbReference type="EMBL" id="BMNY01000002">
    <property type="protein sequence ID" value="GGM75783.1"/>
    <property type="molecule type" value="Genomic_DNA"/>
</dbReference>
<sequence length="431" mass="48935">MGLRDFLMRKSITGGKRSVRVDGEDEVARGEKNVIVVRASPGREVKEATARISGPTSAREREMRMLGPGVFYIPVVARKVGEYAVEISITYRDGSERHRAFTFIAREKGEAAPGSAEAEEEPLKPLPTQWPTSSQYAQAIQKPGFSINSRYQDLRSGTPVKNPNVRYSSYIHGSGNFGVVFKIDVSGRYYALKCFTRASGELNVRYREVSRYLRSRELPFLVEFHYLQEAIRVMSRPETYYPALRMSWIEGINLNRFIEQNLGKPRVLESAARTFIDQVYALQRNGIAHGDLSGDNILVSDGKMYFIDYDGMYVPAFRGKKAPEMGHENFQHPRRRYEYNERIDGFSSLVILLSLIAVAKDPSLWDYNDGDADRLLFTSRDFTAPGESELISRLISMGGKVKKLTQFLVKFLDEDPDWAGGSPQKVREAYR</sequence>
<evidence type="ECO:0000313" key="2">
    <source>
        <dbReference type="EMBL" id="GGM75783.1"/>
    </source>
</evidence>
<organism evidence="2 3">
    <name type="scientific">Thermogymnomonas acidicola</name>
    <dbReference type="NCBI Taxonomy" id="399579"/>
    <lineage>
        <taxon>Archaea</taxon>
        <taxon>Methanobacteriati</taxon>
        <taxon>Thermoplasmatota</taxon>
        <taxon>Thermoplasmata</taxon>
        <taxon>Thermoplasmatales</taxon>
        <taxon>Thermogymnomonas</taxon>
    </lineage>
</organism>
<evidence type="ECO:0000259" key="1">
    <source>
        <dbReference type="PROSITE" id="PS50011"/>
    </source>
</evidence>
<name>A0AA37F9L6_9ARCH</name>
<dbReference type="InterPro" id="IPR000719">
    <property type="entry name" value="Prot_kinase_dom"/>
</dbReference>
<dbReference type="Pfam" id="PF00069">
    <property type="entry name" value="Pkinase"/>
    <property type="match status" value="1"/>
</dbReference>
<dbReference type="InterPro" id="IPR011009">
    <property type="entry name" value="Kinase-like_dom_sf"/>
</dbReference>
<dbReference type="GO" id="GO:0004672">
    <property type="term" value="F:protein kinase activity"/>
    <property type="evidence" value="ECO:0007669"/>
    <property type="project" value="InterPro"/>
</dbReference>
<reference evidence="2" key="1">
    <citation type="journal article" date="2014" name="Int. J. Syst. Evol. Microbiol.">
        <title>Complete genome sequence of Corynebacterium casei LMG S-19264T (=DSM 44701T), isolated from a smear-ripened cheese.</title>
        <authorList>
            <consortium name="US DOE Joint Genome Institute (JGI-PGF)"/>
            <person name="Walter F."/>
            <person name="Albersmeier A."/>
            <person name="Kalinowski J."/>
            <person name="Ruckert C."/>
        </authorList>
    </citation>
    <scope>NUCLEOTIDE SEQUENCE</scope>
    <source>
        <strain evidence="2">JCM 13583</strain>
    </source>
</reference>
<keyword evidence="3" id="KW-1185">Reference proteome</keyword>